<dbReference type="VEuPathDB" id="FungiDB:H257_15041"/>
<accession>W4FP03</accession>
<proteinExistence type="predicted"/>
<reference evidence="1" key="1">
    <citation type="submission" date="2013-12" db="EMBL/GenBank/DDBJ databases">
        <title>The Genome Sequence of Aphanomyces astaci APO3.</title>
        <authorList>
            <consortium name="The Broad Institute Genomics Platform"/>
            <person name="Russ C."/>
            <person name="Tyler B."/>
            <person name="van West P."/>
            <person name="Dieguez-Uribeondo J."/>
            <person name="Young S.K."/>
            <person name="Zeng Q."/>
            <person name="Gargeya S."/>
            <person name="Fitzgerald M."/>
            <person name="Abouelleil A."/>
            <person name="Alvarado L."/>
            <person name="Chapman S.B."/>
            <person name="Gainer-Dewar J."/>
            <person name="Goldberg J."/>
            <person name="Griggs A."/>
            <person name="Gujja S."/>
            <person name="Hansen M."/>
            <person name="Howarth C."/>
            <person name="Imamovic A."/>
            <person name="Ireland A."/>
            <person name="Larimer J."/>
            <person name="McCowan C."/>
            <person name="Murphy C."/>
            <person name="Pearson M."/>
            <person name="Poon T.W."/>
            <person name="Priest M."/>
            <person name="Roberts A."/>
            <person name="Saif S."/>
            <person name="Shea T."/>
            <person name="Sykes S."/>
            <person name="Wortman J."/>
            <person name="Nusbaum C."/>
            <person name="Birren B."/>
        </authorList>
    </citation>
    <scope>NUCLEOTIDE SEQUENCE [LARGE SCALE GENOMIC DNA]</scope>
    <source>
        <strain evidence="1">APO3</strain>
    </source>
</reference>
<sequence length="127" mass="13908">MVNLAEGSIMVIRRRNGVARCCCSDNVSSSMRFMCCFSALASSAAIARDFRIASASTQNAAMSCTWYSARFSMSMRSKWVNLRTLPRRQCADVPRSTWVMCVCDGARPMGGPVVFGSALPPYATSKR</sequence>
<gene>
    <name evidence="1" type="ORF">H257_15041</name>
</gene>
<protein>
    <submittedName>
        <fullName evidence="1">Uncharacterized protein</fullName>
    </submittedName>
</protein>
<dbReference type="RefSeq" id="XP_009841324.1">
    <property type="nucleotide sequence ID" value="XM_009843022.1"/>
</dbReference>
<dbReference type="GeneID" id="20817037"/>
<name>W4FP03_APHAT</name>
<dbReference type="AlphaFoldDB" id="W4FP03"/>
<dbReference type="EMBL" id="KI913178">
    <property type="protein sequence ID" value="ETV69222.1"/>
    <property type="molecule type" value="Genomic_DNA"/>
</dbReference>
<organism evidence="1">
    <name type="scientific">Aphanomyces astaci</name>
    <name type="common">Crayfish plague agent</name>
    <dbReference type="NCBI Taxonomy" id="112090"/>
    <lineage>
        <taxon>Eukaryota</taxon>
        <taxon>Sar</taxon>
        <taxon>Stramenopiles</taxon>
        <taxon>Oomycota</taxon>
        <taxon>Saprolegniomycetes</taxon>
        <taxon>Saprolegniales</taxon>
        <taxon>Verrucalvaceae</taxon>
        <taxon>Aphanomyces</taxon>
    </lineage>
</organism>
<evidence type="ECO:0000313" key="1">
    <source>
        <dbReference type="EMBL" id="ETV69222.1"/>
    </source>
</evidence>